<evidence type="ECO:0000313" key="1">
    <source>
        <dbReference type="EMBL" id="JAH93479.1"/>
    </source>
</evidence>
<reference evidence="1" key="2">
    <citation type="journal article" date="2015" name="Fish Shellfish Immunol.">
        <title>Early steps in the European eel (Anguilla anguilla)-Vibrio vulnificus interaction in the gills: Role of the RtxA13 toxin.</title>
        <authorList>
            <person name="Callol A."/>
            <person name="Pajuelo D."/>
            <person name="Ebbesson L."/>
            <person name="Teles M."/>
            <person name="MacKenzie S."/>
            <person name="Amaro C."/>
        </authorList>
    </citation>
    <scope>NUCLEOTIDE SEQUENCE</scope>
</reference>
<dbReference type="AlphaFoldDB" id="A0A0E9WSS7"/>
<dbReference type="EMBL" id="GBXM01015098">
    <property type="protein sequence ID" value="JAH93479.1"/>
    <property type="molecule type" value="Transcribed_RNA"/>
</dbReference>
<protein>
    <submittedName>
        <fullName evidence="1">Uncharacterized protein</fullName>
    </submittedName>
</protein>
<name>A0A0E9WSS7_ANGAN</name>
<reference evidence="1" key="1">
    <citation type="submission" date="2014-11" db="EMBL/GenBank/DDBJ databases">
        <authorList>
            <person name="Amaro Gonzalez C."/>
        </authorList>
    </citation>
    <scope>NUCLEOTIDE SEQUENCE</scope>
</reference>
<proteinExistence type="predicted"/>
<accession>A0A0E9WSS7</accession>
<sequence>MYFSNTTVECHYHHAPTSRSNTWPRAPPRLTGDSGYWIQPFSFQLLEGNSSSNLLRCKREAVRHTWTQLITAYKQV</sequence>
<organism evidence="1">
    <name type="scientific">Anguilla anguilla</name>
    <name type="common">European freshwater eel</name>
    <name type="synonym">Muraena anguilla</name>
    <dbReference type="NCBI Taxonomy" id="7936"/>
    <lineage>
        <taxon>Eukaryota</taxon>
        <taxon>Metazoa</taxon>
        <taxon>Chordata</taxon>
        <taxon>Craniata</taxon>
        <taxon>Vertebrata</taxon>
        <taxon>Euteleostomi</taxon>
        <taxon>Actinopterygii</taxon>
        <taxon>Neopterygii</taxon>
        <taxon>Teleostei</taxon>
        <taxon>Anguilliformes</taxon>
        <taxon>Anguillidae</taxon>
        <taxon>Anguilla</taxon>
    </lineage>
</organism>